<feature type="domain" description="Glucose/Sorbosone dehydrogenase" evidence="2">
    <location>
        <begin position="84"/>
        <end position="425"/>
    </location>
</feature>
<sequence length="440" mass="47683">MLFSNSESARLGNKMAINKMRVYKISGFKKHRTQSISRHVAILLLMFLNVQSAFGVSANISGKSALKAQTSDTAITTAIAKDLHYPKALLQLPDSSWLVAERDGTIVTVPSTVVSSDKPSSPQQAGSAQASARKTLVQQKLPLPQLYQKGQGGLLHMALSPDFSTSKVILFSYSKGTDDANRLAIMRGVLADDGLIEALTPVIEINDSKATPVHFGGKLVVMDDGTWLVTTGDGFDYREQAQVLSSQLGKVLRFTLEGEPASNVPFNNAPFVYTLGHRNPQGLVKMQNGDVYLHEHGPDGGDELNQLTPGANYGWPVVTLGRDYSGATISPFNHYEGMVNPLVDWTPSIAPSSMAIYNHNTFPALSNHLLVSALKAKALYAVDLSSQPFQYRKVFSSVNQRVRDVAVGNDGGVYVLTDGERAELIQLLPPNPFIAETNLD</sequence>
<dbReference type="Proteomes" id="UP001170717">
    <property type="component" value="Unassembled WGS sequence"/>
</dbReference>
<evidence type="ECO:0000256" key="1">
    <source>
        <dbReference type="SAM" id="MobiDB-lite"/>
    </source>
</evidence>
<gene>
    <name evidence="3" type="ORF">Q4527_03475</name>
</gene>
<dbReference type="SUPFAM" id="SSF50952">
    <property type="entry name" value="Soluble quinoprotein glucose dehydrogenase"/>
    <property type="match status" value="1"/>
</dbReference>
<comment type="caution">
    <text evidence="3">The sequence shown here is derived from an EMBL/GenBank/DDBJ whole genome shotgun (WGS) entry which is preliminary data.</text>
</comment>
<dbReference type="AlphaFoldDB" id="A0AAW7Z0E6"/>
<name>A0AAW7Z0E6_9ALTE</name>
<dbReference type="PANTHER" id="PTHR19328:SF75">
    <property type="entry name" value="ALDOSE SUGAR DEHYDROGENASE YLII"/>
    <property type="match status" value="1"/>
</dbReference>
<dbReference type="PANTHER" id="PTHR19328">
    <property type="entry name" value="HEDGEHOG-INTERACTING PROTEIN"/>
    <property type="match status" value="1"/>
</dbReference>
<dbReference type="InterPro" id="IPR012938">
    <property type="entry name" value="Glc/Sorbosone_DH"/>
</dbReference>
<evidence type="ECO:0000259" key="2">
    <source>
        <dbReference type="Pfam" id="PF07995"/>
    </source>
</evidence>
<feature type="region of interest" description="Disordered" evidence="1">
    <location>
        <begin position="112"/>
        <end position="131"/>
    </location>
</feature>
<organism evidence="3 4">
    <name type="scientific">Alteromonas stellipolaris</name>
    <dbReference type="NCBI Taxonomy" id="233316"/>
    <lineage>
        <taxon>Bacteria</taxon>
        <taxon>Pseudomonadati</taxon>
        <taxon>Pseudomonadota</taxon>
        <taxon>Gammaproteobacteria</taxon>
        <taxon>Alteromonadales</taxon>
        <taxon>Alteromonadaceae</taxon>
        <taxon>Alteromonas/Salinimonas group</taxon>
        <taxon>Alteromonas</taxon>
    </lineage>
</organism>
<dbReference type="GO" id="GO:0016491">
    <property type="term" value="F:oxidoreductase activity"/>
    <property type="evidence" value="ECO:0007669"/>
    <property type="project" value="UniProtKB-KW"/>
</dbReference>
<dbReference type="EC" id="1.1.5.-" evidence="3"/>
<proteinExistence type="predicted"/>
<dbReference type="InterPro" id="IPR011041">
    <property type="entry name" value="Quinoprot_gluc/sorb_DH_b-prop"/>
</dbReference>
<keyword evidence="3" id="KW-0560">Oxidoreductase</keyword>
<accession>A0AAW7Z0E6</accession>
<evidence type="ECO:0000313" key="3">
    <source>
        <dbReference type="EMBL" id="MDO6576431.1"/>
    </source>
</evidence>
<dbReference type="RefSeq" id="WP_303537996.1">
    <property type="nucleotide sequence ID" value="NZ_JAUOQI010000002.1"/>
</dbReference>
<dbReference type="Pfam" id="PF07995">
    <property type="entry name" value="GSDH"/>
    <property type="match status" value="1"/>
</dbReference>
<evidence type="ECO:0000313" key="4">
    <source>
        <dbReference type="Proteomes" id="UP001170717"/>
    </source>
</evidence>
<dbReference type="InterPro" id="IPR011042">
    <property type="entry name" value="6-blade_b-propeller_TolB-like"/>
</dbReference>
<protein>
    <submittedName>
        <fullName evidence="3">PQQ-dependent sugar dehydrogenase</fullName>
        <ecNumber evidence="3">1.1.5.-</ecNumber>
    </submittedName>
</protein>
<dbReference type="Gene3D" id="2.120.10.30">
    <property type="entry name" value="TolB, C-terminal domain"/>
    <property type="match status" value="1"/>
</dbReference>
<dbReference type="EMBL" id="JAUOQI010000002">
    <property type="protein sequence ID" value="MDO6576431.1"/>
    <property type="molecule type" value="Genomic_DNA"/>
</dbReference>
<reference evidence="3" key="1">
    <citation type="submission" date="2023-07" db="EMBL/GenBank/DDBJ databases">
        <title>Genome content predicts the carbon catabolic preferences of heterotrophic bacteria.</title>
        <authorList>
            <person name="Gralka M."/>
        </authorList>
    </citation>
    <scope>NUCLEOTIDE SEQUENCE</scope>
    <source>
        <strain evidence="3">F2M12</strain>
    </source>
</reference>